<evidence type="ECO:0000256" key="9">
    <source>
        <dbReference type="ARBA" id="ARBA00023125"/>
    </source>
</evidence>
<evidence type="ECO:0000256" key="13">
    <source>
        <dbReference type="ARBA" id="ARBA00034808"/>
    </source>
</evidence>
<evidence type="ECO:0000259" key="16">
    <source>
        <dbReference type="PROSITE" id="PS51198"/>
    </source>
</evidence>
<dbReference type="GO" id="GO:0003677">
    <property type="term" value="F:DNA binding"/>
    <property type="evidence" value="ECO:0007669"/>
    <property type="project" value="UniProtKB-KW"/>
</dbReference>
<dbReference type="SUPFAM" id="SSF52540">
    <property type="entry name" value="P-loop containing nucleoside triphosphate hydrolases"/>
    <property type="match status" value="1"/>
</dbReference>
<evidence type="ECO:0000256" key="3">
    <source>
        <dbReference type="ARBA" id="ARBA00022741"/>
    </source>
</evidence>
<reference evidence="18 19" key="1">
    <citation type="journal article" date="2016" name="Nat. Commun.">
        <title>Thousands of microbial genomes shed light on interconnected biogeochemical processes in an aquifer system.</title>
        <authorList>
            <person name="Anantharaman K."/>
            <person name="Brown C.T."/>
            <person name="Hug L.A."/>
            <person name="Sharon I."/>
            <person name="Castelle C.J."/>
            <person name="Probst A.J."/>
            <person name="Thomas B.C."/>
            <person name="Singh A."/>
            <person name="Wilkins M.J."/>
            <person name="Karaoz U."/>
            <person name="Brodie E.L."/>
            <person name="Williams K.H."/>
            <person name="Hubbard S.S."/>
            <person name="Banfield J.F."/>
        </authorList>
    </citation>
    <scope>NUCLEOTIDE SEQUENCE [LARGE SCALE GENOMIC DNA]</scope>
</reference>
<dbReference type="STRING" id="1798697.A2373_01995"/>
<evidence type="ECO:0000256" key="5">
    <source>
        <dbReference type="ARBA" id="ARBA00022801"/>
    </source>
</evidence>
<keyword evidence="3 15" id="KW-0547">Nucleotide-binding</keyword>
<dbReference type="PANTHER" id="PTHR11070">
    <property type="entry name" value="UVRD / RECB / PCRA DNA HELICASE FAMILY MEMBER"/>
    <property type="match status" value="1"/>
</dbReference>
<comment type="catalytic activity">
    <reaction evidence="14">
        <text>ATP + H2O = ADP + phosphate + H(+)</text>
        <dbReference type="Rhea" id="RHEA:13065"/>
        <dbReference type="ChEBI" id="CHEBI:15377"/>
        <dbReference type="ChEBI" id="CHEBI:15378"/>
        <dbReference type="ChEBI" id="CHEBI:30616"/>
        <dbReference type="ChEBI" id="CHEBI:43474"/>
        <dbReference type="ChEBI" id="CHEBI:456216"/>
        <dbReference type="EC" id="5.6.2.4"/>
    </reaction>
</comment>
<dbReference type="InterPro" id="IPR011604">
    <property type="entry name" value="PDDEXK-like_dom_sf"/>
</dbReference>
<dbReference type="InterPro" id="IPR038726">
    <property type="entry name" value="PDDEXK_AddAB-type"/>
</dbReference>
<dbReference type="Proteomes" id="UP000176300">
    <property type="component" value="Unassembled WGS sequence"/>
</dbReference>
<feature type="binding site" evidence="15">
    <location>
        <begin position="24"/>
        <end position="31"/>
    </location>
    <ligand>
        <name>ATP</name>
        <dbReference type="ChEBI" id="CHEBI:30616"/>
    </ligand>
</feature>
<dbReference type="PROSITE" id="PS51217">
    <property type="entry name" value="UVRD_HELICASE_CTER"/>
    <property type="match status" value="1"/>
</dbReference>
<dbReference type="InterPro" id="IPR027417">
    <property type="entry name" value="P-loop_NTPase"/>
</dbReference>
<dbReference type="Pfam" id="PF00580">
    <property type="entry name" value="UvrD-helicase"/>
    <property type="match status" value="1"/>
</dbReference>
<evidence type="ECO:0000256" key="4">
    <source>
        <dbReference type="ARBA" id="ARBA00022763"/>
    </source>
</evidence>
<dbReference type="InterPro" id="IPR013986">
    <property type="entry name" value="DExx_box_DNA_helicase_dom_sf"/>
</dbReference>
<dbReference type="Gene3D" id="1.10.10.160">
    <property type="match status" value="1"/>
</dbReference>
<feature type="domain" description="UvrD-like helicase ATP-binding" evidence="16">
    <location>
        <begin position="3"/>
        <end position="307"/>
    </location>
</feature>
<dbReference type="GO" id="GO:0043138">
    <property type="term" value="F:3'-5' DNA helicase activity"/>
    <property type="evidence" value="ECO:0007669"/>
    <property type="project" value="UniProtKB-EC"/>
</dbReference>
<evidence type="ECO:0000256" key="7">
    <source>
        <dbReference type="ARBA" id="ARBA00022839"/>
    </source>
</evidence>
<keyword evidence="5 15" id="KW-0378">Hydrolase</keyword>
<keyword evidence="7" id="KW-0269">Exonuclease</keyword>
<proteinExistence type="inferred from homology"/>
<evidence type="ECO:0000256" key="6">
    <source>
        <dbReference type="ARBA" id="ARBA00022806"/>
    </source>
</evidence>
<dbReference type="EMBL" id="MFQS01000009">
    <property type="protein sequence ID" value="OGH83869.1"/>
    <property type="molecule type" value="Genomic_DNA"/>
</dbReference>
<keyword evidence="10" id="KW-0234">DNA repair</keyword>
<comment type="catalytic activity">
    <reaction evidence="12">
        <text>Couples ATP hydrolysis with the unwinding of duplex DNA by translocating in the 3'-5' direction.</text>
        <dbReference type="EC" id="5.6.2.4"/>
    </reaction>
</comment>
<dbReference type="InterPro" id="IPR014016">
    <property type="entry name" value="UvrD-like_ATP-bd"/>
</dbReference>
<keyword evidence="11" id="KW-0413">Isomerase</keyword>
<dbReference type="CDD" id="cd17932">
    <property type="entry name" value="DEXQc_UvrD"/>
    <property type="match status" value="1"/>
</dbReference>
<dbReference type="Gene3D" id="3.40.50.300">
    <property type="entry name" value="P-loop containing nucleotide triphosphate hydrolases"/>
    <property type="match status" value="2"/>
</dbReference>
<dbReference type="Gene3D" id="1.10.486.10">
    <property type="entry name" value="PCRA, domain 4"/>
    <property type="match status" value="1"/>
</dbReference>
<gene>
    <name evidence="18" type="ORF">A2373_01995</name>
</gene>
<keyword evidence="2" id="KW-0540">Nuclease</keyword>
<organism evidence="18 19">
    <name type="scientific">Candidatus Magasanikbacteria bacterium RIFOXYB1_FULL_40_15</name>
    <dbReference type="NCBI Taxonomy" id="1798697"/>
    <lineage>
        <taxon>Bacteria</taxon>
        <taxon>Candidatus Magasanikiibacteriota</taxon>
    </lineage>
</organism>
<evidence type="ECO:0000256" key="8">
    <source>
        <dbReference type="ARBA" id="ARBA00022840"/>
    </source>
</evidence>
<dbReference type="GO" id="GO:0005829">
    <property type="term" value="C:cytosol"/>
    <property type="evidence" value="ECO:0007669"/>
    <property type="project" value="TreeGrafter"/>
</dbReference>
<dbReference type="InterPro" id="IPR000212">
    <property type="entry name" value="DNA_helicase_UvrD/REP"/>
</dbReference>
<dbReference type="InterPro" id="IPR014017">
    <property type="entry name" value="DNA_helicase_UvrD-like_C"/>
</dbReference>
<dbReference type="Gene3D" id="3.90.320.10">
    <property type="match status" value="1"/>
</dbReference>
<dbReference type="AlphaFoldDB" id="A0A1F6NJ35"/>
<evidence type="ECO:0000256" key="11">
    <source>
        <dbReference type="ARBA" id="ARBA00023235"/>
    </source>
</evidence>
<keyword evidence="6 15" id="KW-0347">Helicase</keyword>
<evidence type="ECO:0000256" key="15">
    <source>
        <dbReference type="PROSITE-ProRule" id="PRU00560"/>
    </source>
</evidence>
<name>A0A1F6NJ35_9BACT</name>
<dbReference type="Pfam" id="PF12705">
    <property type="entry name" value="PDDEXK_1"/>
    <property type="match status" value="1"/>
</dbReference>
<evidence type="ECO:0000313" key="18">
    <source>
        <dbReference type="EMBL" id="OGH83869.1"/>
    </source>
</evidence>
<evidence type="ECO:0000259" key="17">
    <source>
        <dbReference type="PROSITE" id="PS51217"/>
    </source>
</evidence>
<protein>
    <recommendedName>
        <fullName evidence="13">DNA 3'-5' helicase</fullName>
        <ecNumber evidence="13">5.6.2.4</ecNumber>
    </recommendedName>
</protein>
<feature type="domain" description="UvrD-like helicase C-terminal" evidence="17">
    <location>
        <begin position="308"/>
        <end position="599"/>
    </location>
</feature>
<evidence type="ECO:0000313" key="19">
    <source>
        <dbReference type="Proteomes" id="UP000176300"/>
    </source>
</evidence>
<sequence>MDIALNKAQKEAVMHTDGPLLIVAGAGTGKTTVITQKIAEIVAKKLAKPEEILALTFTEKAAQEMQDRIEGLLNTGYTDMQVSTFHAFCQRLIENYGLDIGISNQPRLLTEVDAWILIRQNLDKFNLNYYQPMGNPTKYIHELIKHFSKCKDEMISPADYLDYAKNVKLDADHVPQGYMASIDEKNRLEEIAAAYHIYNQILLDNNAMDFSDLIYYSVKLLEERKNVLKKIQERYKYILVDEFQDVNWSQYRLVQLLAGDKGNLTVVGDDDQSIYAFRGASVSNIMRFKDDYKDVKEVVLNENYRSGQEILDIAYKSIKNNDPDRLEVKLNINKKLVSKAEGAGIVRHLHFNNGEDETAEVVNEIMNLKDKDETAVWDDFAILVRANSNAEPFAQALEKAKIPYEHLASRGLYRQPIVLDCVNYFKLLDNYHEPTAIYRLLRLPFWNFTEEDMQKFLNTAKRKSIPYYEALKSAPQFGLSQEGIKTCLKLTSLIDEGVKKARFEPPSIVLYNFLDKSDYLKYLARSENEGARDIIRQIYQLRQWLDYIEKYEQNVADASVASFMEHYQQIRESGDDGQLYIPTDTPDSVNIMTVHMSKGMEFKYVFIVNMVEQKFPSRSMGSGIEVPIALIKEQLPEGDIHYQEERRLFYVAATRAKSRLYFTSADDYGGKTKRKISRFLDEIKIEREELNNLKIKSIVPVKKEMEKNETKAELVYELPKTFSFSQIKSYKTCPYQYKLANIVKLPMKNSHYFTFGNTIHNTLQEFYNQVRVMNGSIQDSLFTKSKKIDKNGGTRVPSLENLLAIYEKKWSDDWFLSKKQREDYYADGKKMLKQFYKDNEDNWTIPVAIEGGFKLKIGKYTLSGRIDRIDRLADGTLEVIDYKTGASMEKATGDDKDQLLIYQIVAETMPEYRNLGKTAKLTYYFLKDAIRTDFIGEPDDLVKLEEKIEKAIDSIHERDFTATPNKHICDNCSYKDICEFRV</sequence>
<evidence type="ECO:0000256" key="10">
    <source>
        <dbReference type="ARBA" id="ARBA00023204"/>
    </source>
</evidence>
<dbReference type="GO" id="GO:0000725">
    <property type="term" value="P:recombinational repair"/>
    <property type="evidence" value="ECO:0007669"/>
    <property type="project" value="TreeGrafter"/>
</dbReference>
<accession>A0A1F6NJ35</accession>
<dbReference type="PROSITE" id="PS51198">
    <property type="entry name" value="UVRD_HELICASE_ATP_BIND"/>
    <property type="match status" value="1"/>
</dbReference>
<evidence type="ECO:0000256" key="12">
    <source>
        <dbReference type="ARBA" id="ARBA00034617"/>
    </source>
</evidence>
<keyword evidence="4" id="KW-0227">DNA damage</keyword>
<comment type="caution">
    <text evidence="18">The sequence shown here is derived from an EMBL/GenBank/DDBJ whole genome shotgun (WGS) entry which is preliminary data.</text>
</comment>
<dbReference type="PANTHER" id="PTHR11070:SF63">
    <property type="entry name" value="DNA HELICASE IV"/>
    <property type="match status" value="1"/>
</dbReference>
<evidence type="ECO:0000256" key="14">
    <source>
        <dbReference type="ARBA" id="ARBA00048988"/>
    </source>
</evidence>
<comment type="similarity">
    <text evidence="1">Belongs to the helicase family. UvrD subfamily.</text>
</comment>
<keyword evidence="8 15" id="KW-0067">ATP-binding</keyword>
<keyword evidence="9" id="KW-0238">DNA-binding</keyword>
<evidence type="ECO:0000256" key="1">
    <source>
        <dbReference type="ARBA" id="ARBA00009922"/>
    </source>
</evidence>
<dbReference type="Pfam" id="PF13361">
    <property type="entry name" value="UvrD_C"/>
    <property type="match status" value="1"/>
</dbReference>
<evidence type="ECO:0000256" key="2">
    <source>
        <dbReference type="ARBA" id="ARBA00022722"/>
    </source>
</evidence>
<dbReference type="GO" id="GO:0004527">
    <property type="term" value="F:exonuclease activity"/>
    <property type="evidence" value="ECO:0007669"/>
    <property type="project" value="UniProtKB-KW"/>
</dbReference>
<dbReference type="EC" id="5.6.2.4" evidence="13"/>
<dbReference type="GO" id="GO:0005524">
    <property type="term" value="F:ATP binding"/>
    <property type="evidence" value="ECO:0007669"/>
    <property type="project" value="UniProtKB-UniRule"/>
</dbReference>